<keyword evidence="4" id="KW-0804">Transcription</keyword>
<dbReference type="InterPro" id="IPR055454">
    <property type="entry name" value="CNOT1-like_NOT1_connector"/>
</dbReference>
<dbReference type="GO" id="GO:0000288">
    <property type="term" value="P:nuclear-transcribed mRNA catabolic process, deadenylation-dependent decay"/>
    <property type="evidence" value="ECO:0000318"/>
    <property type="project" value="GO_Central"/>
</dbReference>
<dbReference type="InterPro" id="IPR032191">
    <property type="entry name" value="CNOT1_CAF1_bind"/>
</dbReference>
<dbReference type="PaxDb" id="3708-A0A078FL13"/>
<dbReference type="PANTHER" id="PTHR13162:SF13">
    <property type="entry name" value="BNACNNG58980D PROTEIN"/>
    <property type="match status" value="1"/>
</dbReference>
<evidence type="ECO:0000256" key="2">
    <source>
        <dbReference type="ARBA" id="ARBA00022491"/>
    </source>
</evidence>
<protein>
    <submittedName>
        <fullName evidence="13">BnaC05g00140D protein</fullName>
    </submittedName>
</protein>
<dbReference type="InterPro" id="IPR024557">
    <property type="entry name" value="CNOT1_dom_4"/>
</dbReference>
<dbReference type="Pfam" id="PF04054">
    <property type="entry name" value="Not1"/>
    <property type="match status" value="1"/>
</dbReference>
<evidence type="ECO:0000256" key="5">
    <source>
        <dbReference type="ARBA" id="ARBA00023242"/>
    </source>
</evidence>
<dbReference type="Pfam" id="PF16417">
    <property type="entry name" value="CNOT1_TTP_bind"/>
    <property type="match status" value="1"/>
</dbReference>
<sequence length="2637" mass="292157">MVMNPSKVAGHARFLLESFSDSEVDSIAQEICQLVEYGVETSIPVLKTCLDCFAARRSHPNSSQLEKLISLVFKPVLKHSNLISHALQDVEVTDEFVADLTNALDFSISDKISFALSLAEFDSSDDANAAGRNLLLAMIEQLCSNSAQIESTEQVQNILLFLQNSEDLSTHLNSFLHILSSTLPKDDFSFALTPILSQQLHEADVLRCIDFHTEFDAILAEIDKEISVGDLMGELGCGVTADAQLCKDILSSFAPLTEATISRILANVARTCADLEDNHTTFSTFSLVLGCCIPTELSTPISWSVDILTETITQLAPGTSWRKVIENLDHSGFEIPNKESFSFFMRLYKTACKDPFPLDAVCGSVWKNVEGQISFLKYAIASPPEVFTFMHSPRKLVYIDDNMHSHEHQLGLSNEAWLSLDLLDVLCQLAERGHTVLVSSLLQYPLAQCPKTLLTGMTHIKTAYNLIQREVVSAILPVIITNSQDSGFILNLWHQNTELVLWGILNAQNLKADRILNLIDICHELKVLSVVLESVPISFSIRLAVLASLRGYLDIENWLPNFLCVYKDLFAEECLKFVKNVHFSESEDFTSEHFHPSDPLSDVHLDATTSLLKVLKAHDNVITSSQLVDEIEKVNAAILDCNSKLQNGEAKVSSASNAYGDDIEAEANAYFHQMFSGQLSVDAMVQMLSRYKDSSVQREKSIFDCMIANLFEEYRFFPKYPERQLKIASILFGSVIKHQLISSLTLGMALRLVLDSLRKPADSKMFLFGSKALEQFVNRLVELPQYCNHILQISHLRSTHPELVTVIEQALSRISSGNLESEAVSNPGPSQSFPGNGEFSGSGIGQSALQLPLPVQSQQKNEVHINGNSRVPSVPFIEAKTFLPSSSTTSADVSVIPKNPGISTSSLTSAGFVRPARGATSTRFGSALNIETLVAAAERRENAIETPPSDVQDKISFIINNISTANIESKGKEFAEILPQQYYPWFAQYMVMKRASIEPNFHDLYLKFLDKVDSKLLFKEILQNTYENCKVLLGSELIKSSSEERSLLKNLGSWLGKLTIGRNYVLRAREIDPKSLIVEAYEKGLMIAVIPFTSKVLEPCQNSIAYQPPNPWTMAILGLLAEIYSMPNLKMNLKFDIEVLFKNLGVDLKEVAPTSLLKDRKREIDGNPDFSNKDLGVTHISQPQMIQEPKTISPLKQIDLPLDVADSPNTDASSKLFSQYVAPQRVYTNTLMEDEKVSTLGLSDQLPSPQGLFPSTPSPLFSISQQLSAALPNIGNHVVINQKLSGFAMHFPFHRVVPLAMDRALKEIVSGIVQRSVCIACQTTKELVLKDYTLEPDETRIYNAAHLMVASLAGSLAHVTCKEPLRTSISCHLRNSLQGMNIKNEALEQIVQLVTNDNLDLGCAAIEQAATEKAIQTIDADIDQQLLLRKKHRDGAGSSLFDPNMLSQNSVSFIPESLRPKPGHLSLSQQRVYEDFVQLPWQKQTTQTSHGLSAASSSSGDVGLSSSYGPASGKSASDFLSSAGNARMDNVSRPLDISVEGFESPPVSLLSSQVDPAVDTAGLQFSKSLSTSESSLVESSDTAVKETGASLQTLTSAATMERLGGNNIIQPSLSTRDALEKYHIVTQKMEDLVANIAGDDEIQAVVSEVPEIILRCISRDEAALAVAQKAFKALYDNASSNLHVSANLAILVAVRDVCKRVVKELTSWVIYSEEERKLNKDITIGLIQRELLNLAEYNVHMAKYLDGGRNKSATDFSISLLQSLVTEESSVISELHSLVDALAKLSSKSGSPESLQQLIDIIRNPVTNTSDHSDSAIGIENNDKQSKDKKVVCNTTANTEENTNLEFVESESAGFRSRTLTSAATMERLGGNNIIQPSLSTRDALEKYHIVTQKMEDLVANIAGDDEIQAVVSEVPEIILRCISRDEAALAVAQKAFKALYDNASSNLHVSANLAILVAVRDVCKRVVKELTSWVIYSEEERKLNKDITIGLIQRELLNLAEYNVHMAKYLDGGRNKSATDFSISLLQSLVTEESSVISELHSLVDALAKLSSKSGSPESLQQLIDIIRNPVTNTSDHSDSAIGIENNDKQSKDKKVVYNTTANIEENTNLEFVESESAGFRIRVSTLFESWYQICEVSGANETACSQYVLHLHETGLLKGDNTTESFFRILLELSVAHCISSEEISSGAVQSPQQAQSPSFLIIDIYAKLVFSILKYLPEQESSSKLFLLSEIMAVTVRSIQKDAEDKKTSLNPRPYFRLFINWLLDLCSLDPGTDGANFQVLSAFANAFHALQPLKIPAFRTGQPQKLYAQATYSKWPERLAIYLLQFLEPFLRNAELGGPVNFLYKGTLRVLLVLLHDFPEFLCDYHFTFCDVIPSSCIQMRNIILSSFPRNMRLPDPSTPNLKIDLLPEIVEAPCILSEVDAALKAKQMKNDVDEYLASRQQNSAYLSELKQKLLLSSSEASSAETRYSVPLINSLVLYTGIQAIQQLQAGETQAQNVVALHMFKYLSMELDTEGRYLFLNAIANQLRYPNNHTHYFSFIMLYLFFESDQEIVQEQITRVLLERLIVNRPHPWGLLITFIELIKNPRYGFWKQSFIRCAPEIEKLFESVARSCGGLKPPDEGMVSGWVSDNSH</sequence>
<evidence type="ECO:0000259" key="7">
    <source>
        <dbReference type="Pfam" id="PF04054"/>
    </source>
</evidence>
<reference evidence="13 14" key="1">
    <citation type="journal article" date="2014" name="Science">
        <title>Plant genetics. Early allopolyploid evolution in the post-Neolithic Brassica napus oilseed genome.</title>
        <authorList>
            <person name="Chalhoub B."/>
            <person name="Denoeud F."/>
            <person name="Liu S."/>
            <person name="Parkin I.A."/>
            <person name="Tang H."/>
            <person name="Wang X."/>
            <person name="Chiquet J."/>
            <person name="Belcram H."/>
            <person name="Tong C."/>
            <person name="Samans B."/>
            <person name="Correa M."/>
            <person name="Da Silva C."/>
            <person name="Just J."/>
            <person name="Falentin C."/>
            <person name="Koh C.S."/>
            <person name="Le Clainche I."/>
            <person name="Bernard M."/>
            <person name="Bento P."/>
            <person name="Noel B."/>
            <person name="Labadie K."/>
            <person name="Alberti A."/>
            <person name="Charles M."/>
            <person name="Arnaud D."/>
            <person name="Guo H."/>
            <person name="Daviaud C."/>
            <person name="Alamery S."/>
            <person name="Jabbari K."/>
            <person name="Zhao M."/>
            <person name="Edger P.P."/>
            <person name="Chelaifa H."/>
            <person name="Tack D."/>
            <person name="Lassalle G."/>
            <person name="Mestiri I."/>
            <person name="Schnel N."/>
            <person name="Le Paslier M.C."/>
            <person name="Fan G."/>
            <person name="Renault V."/>
            <person name="Bayer P.E."/>
            <person name="Golicz A.A."/>
            <person name="Manoli S."/>
            <person name="Lee T.H."/>
            <person name="Thi V.H."/>
            <person name="Chalabi S."/>
            <person name="Hu Q."/>
            <person name="Fan C."/>
            <person name="Tollenaere R."/>
            <person name="Lu Y."/>
            <person name="Battail C."/>
            <person name="Shen J."/>
            <person name="Sidebottom C.H."/>
            <person name="Wang X."/>
            <person name="Canaguier A."/>
            <person name="Chauveau A."/>
            <person name="Berard A."/>
            <person name="Deniot G."/>
            <person name="Guan M."/>
            <person name="Liu Z."/>
            <person name="Sun F."/>
            <person name="Lim Y.P."/>
            <person name="Lyons E."/>
            <person name="Town C.D."/>
            <person name="Bancroft I."/>
            <person name="Wang X."/>
            <person name="Meng J."/>
            <person name="Ma J."/>
            <person name="Pires J.C."/>
            <person name="King G.J."/>
            <person name="Brunel D."/>
            <person name="Delourme R."/>
            <person name="Renard M."/>
            <person name="Aury J.M."/>
            <person name="Adams K.L."/>
            <person name="Batley J."/>
            <person name="Snowdon R.J."/>
            <person name="Tost J."/>
            <person name="Edwards D."/>
            <person name="Zhou Y."/>
            <person name="Hua W."/>
            <person name="Sharpe A.G."/>
            <person name="Paterson A.H."/>
            <person name="Guan C."/>
            <person name="Wincker P."/>
        </authorList>
    </citation>
    <scope>NUCLEOTIDE SEQUENCE [LARGE SCALE GENOMIC DNA]</scope>
    <source>
        <strain evidence="14">cv. Darmor-bzh</strain>
    </source>
</reference>
<keyword evidence="5" id="KW-0539">Nucleus</keyword>
<evidence type="ECO:0000259" key="9">
    <source>
        <dbReference type="Pfam" id="PF16415"/>
    </source>
</evidence>
<evidence type="ECO:0000259" key="11">
    <source>
        <dbReference type="Pfam" id="PF16418"/>
    </source>
</evidence>
<dbReference type="OMA" id="HMDHEVR"/>
<keyword evidence="2" id="KW-0678">Repressor</keyword>
<dbReference type="Pfam" id="PF12842">
    <property type="entry name" value="DUF3819"/>
    <property type="match status" value="1"/>
</dbReference>
<evidence type="ECO:0000313" key="13">
    <source>
        <dbReference type="EMBL" id="CDY15135.1"/>
    </source>
</evidence>
<dbReference type="Gene3D" id="1.25.40.790">
    <property type="match status" value="1"/>
</dbReference>
<feature type="domain" description="CCR4-NOT transcription complex subunit 1 CAF1-binding" evidence="9">
    <location>
        <begin position="944"/>
        <end position="1163"/>
    </location>
</feature>
<keyword evidence="14" id="KW-1185">Reference proteome</keyword>
<dbReference type="Proteomes" id="UP000028999">
    <property type="component" value="Unassembled WGS sequence"/>
</dbReference>
<dbReference type="FunFam" id="1.25.40.180:FF:000012">
    <property type="entry name" value="Ccr4-Not transcription complex subunit"/>
    <property type="match status" value="1"/>
</dbReference>
<name>A0A078FL13_BRANA</name>
<dbReference type="InterPro" id="IPR040398">
    <property type="entry name" value="Not1"/>
</dbReference>
<feature type="domain" description="CCR4-Not complex component Not1 C-terminal" evidence="7">
    <location>
        <begin position="2276"/>
        <end position="2614"/>
    </location>
</feature>
<dbReference type="Pfam" id="PF16418">
    <property type="entry name" value="CNOT1_HEAT"/>
    <property type="match status" value="1"/>
</dbReference>
<feature type="domain" description="CCR4-NOT transcription complex subunit 1 HEAT repeat" evidence="11">
    <location>
        <begin position="470"/>
        <end position="616"/>
    </location>
</feature>
<feature type="compositionally biased region" description="Polar residues" evidence="6">
    <location>
        <begin position="818"/>
        <end position="834"/>
    </location>
</feature>
<evidence type="ECO:0000259" key="10">
    <source>
        <dbReference type="Pfam" id="PF16417"/>
    </source>
</evidence>
<dbReference type="GO" id="GO:0000289">
    <property type="term" value="P:nuclear-transcribed mRNA poly(A) tail shortening"/>
    <property type="evidence" value="ECO:0007669"/>
    <property type="project" value="UniProtKB-ARBA"/>
</dbReference>
<dbReference type="FunFam" id="1.25.40.840:FF:000003">
    <property type="entry name" value="Transcription regulator"/>
    <property type="match status" value="1"/>
</dbReference>
<feature type="region of interest" description="Disordered" evidence="6">
    <location>
        <begin position="818"/>
        <end position="839"/>
    </location>
</feature>
<dbReference type="InterPro" id="IPR007196">
    <property type="entry name" value="CCR4-Not_Not1_C"/>
</dbReference>
<dbReference type="PANTHER" id="PTHR13162">
    <property type="entry name" value="CCR4-NOT TRANSCRIPTION COMPLEX"/>
    <property type="match status" value="1"/>
</dbReference>
<evidence type="ECO:0000256" key="3">
    <source>
        <dbReference type="ARBA" id="ARBA00023015"/>
    </source>
</evidence>
<dbReference type="GO" id="GO:0060090">
    <property type="term" value="F:molecular adaptor activity"/>
    <property type="evidence" value="ECO:0000318"/>
    <property type="project" value="GO_Central"/>
</dbReference>
<gene>
    <name evidence="13" type="primary">BnaC05g00140D</name>
    <name evidence="13" type="ORF">GSBRNA2T00085304001</name>
</gene>
<feature type="domain" description="CCR4-NOT transcription complex subunit 1 TTP binding" evidence="10">
    <location>
        <begin position="643"/>
        <end position="813"/>
    </location>
</feature>
<feature type="compositionally biased region" description="Low complexity" evidence="6">
    <location>
        <begin position="1489"/>
        <end position="1509"/>
    </location>
</feature>
<evidence type="ECO:0000256" key="1">
    <source>
        <dbReference type="ARBA" id="ARBA00004123"/>
    </source>
</evidence>
<dbReference type="EMBL" id="LK032052">
    <property type="protein sequence ID" value="CDY15135.1"/>
    <property type="molecule type" value="Genomic_DNA"/>
</dbReference>
<feature type="domain" description="CCR4-NOT transcription complex subunit 1-like NOT1 connector" evidence="12">
    <location>
        <begin position="1901"/>
        <end position="2070"/>
    </location>
</feature>
<dbReference type="GO" id="GO:0030015">
    <property type="term" value="C:CCR4-NOT core complex"/>
    <property type="evidence" value="ECO:0000318"/>
    <property type="project" value="GO_Central"/>
</dbReference>
<feature type="domain" description="CCR4-NOT transcription complex subunit 1-like NOT1 connector" evidence="12">
    <location>
        <begin position="1635"/>
        <end position="1804"/>
    </location>
</feature>
<dbReference type="Gene3D" id="1.25.40.180">
    <property type="match status" value="1"/>
</dbReference>
<dbReference type="InterPro" id="IPR032194">
    <property type="entry name" value="CNOT1_HEAT"/>
</dbReference>
<evidence type="ECO:0000256" key="6">
    <source>
        <dbReference type="SAM" id="MobiDB-lite"/>
    </source>
</evidence>
<dbReference type="Gramene" id="CDY15135">
    <property type="protein sequence ID" value="CDY15135"/>
    <property type="gene ID" value="GSBRNA2T00085304001"/>
</dbReference>
<evidence type="ECO:0000259" key="8">
    <source>
        <dbReference type="Pfam" id="PF12842"/>
    </source>
</evidence>
<dbReference type="Pfam" id="PF16415">
    <property type="entry name" value="CNOT1_CAF1_bind"/>
    <property type="match status" value="1"/>
</dbReference>
<dbReference type="CDD" id="cd20710">
    <property type="entry name" value="NOT1_connector"/>
    <property type="match status" value="2"/>
</dbReference>
<dbReference type="FunFam" id="1.25.40.790:FF:000002">
    <property type="entry name" value="Transcription regulator"/>
    <property type="match status" value="1"/>
</dbReference>
<dbReference type="InterPro" id="IPR032193">
    <property type="entry name" value="CNOT1_TTP_bind"/>
</dbReference>
<evidence type="ECO:0000256" key="4">
    <source>
        <dbReference type="ARBA" id="ARBA00023163"/>
    </source>
</evidence>
<dbReference type="STRING" id="3708.A0A078FL13"/>
<dbReference type="GO" id="GO:0017148">
    <property type="term" value="P:negative regulation of translation"/>
    <property type="evidence" value="ECO:0007669"/>
    <property type="project" value="InterPro"/>
</dbReference>
<organism evidence="13 14">
    <name type="scientific">Brassica napus</name>
    <name type="common">Rape</name>
    <dbReference type="NCBI Taxonomy" id="3708"/>
    <lineage>
        <taxon>Eukaryota</taxon>
        <taxon>Viridiplantae</taxon>
        <taxon>Streptophyta</taxon>
        <taxon>Embryophyta</taxon>
        <taxon>Tracheophyta</taxon>
        <taxon>Spermatophyta</taxon>
        <taxon>Magnoliopsida</taxon>
        <taxon>eudicotyledons</taxon>
        <taxon>Gunneridae</taxon>
        <taxon>Pentapetalae</taxon>
        <taxon>rosids</taxon>
        <taxon>malvids</taxon>
        <taxon>Brassicales</taxon>
        <taxon>Brassicaceae</taxon>
        <taxon>Brassiceae</taxon>
        <taxon>Brassica</taxon>
    </lineage>
</organism>
<keyword evidence="3" id="KW-0805">Transcription regulation</keyword>
<feature type="domain" description="CCR4-NOT transcription complex subunit 1" evidence="8">
    <location>
        <begin position="1293"/>
        <end position="1433"/>
    </location>
</feature>
<dbReference type="GO" id="GO:0005634">
    <property type="term" value="C:nucleus"/>
    <property type="evidence" value="ECO:0007669"/>
    <property type="project" value="UniProtKB-SubCell"/>
</dbReference>
<dbReference type="InterPro" id="IPR038535">
    <property type="entry name" value="CNOT1_TTP_bind_sf"/>
</dbReference>
<dbReference type="Gene3D" id="1.25.40.840">
    <property type="entry name" value="CCR4-NOT transcription complex subunit 1 TTP binding domain"/>
    <property type="match status" value="1"/>
</dbReference>
<comment type="subcellular location">
    <subcellularLocation>
        <location evidence="1">Nucleus</location>
    </subcellularLocation>
</comment>
<dbReference type="FunFam" id="1.25.40.800:FF:000001">
    <property type="entry name" value="CCR4-NOT transcription complex subunit 1"/>
    <property type="match status" value="1"/>
</dbReference>
<evidence type="ECO:0000259" key="12">
    <source>
        <dbReference type="Pfam" id="PF25097"/>
    </source>
</evidence>
<evidence type="ECO:0000313" key="14">
    <source>
        <dbReference type="Proteomes" id="UP000028999"/>
    </source>
</evidence>
<dbReference type="Pfam" id="PF25097">
    <property type="entry name" value="ARM_Cnot1"/>
    <property type="match status" value="2"/>
</dbReference>
<dbReference type="GO" id="GO:0000932">
    <property type="term" value="C:P-body"/>
    <property type="evidence" value="ECO:0000318"/>
    <property type="project" value="GO_Central"/>
</dbReference>
<dbReference type="Gene3D" id="1.25.40.800">
    <property type="match status" value="1"/>
</dbReference>
<feature type="region of interest" description="Disordered" evidence="6">
    <location>
        <begin position="1488"/>
        <end position="1511"/>
    </location>
</feature>
<accession>A0A078FL13</accession>
<proteinExistence type="predicted"/>